<organism evidence="1 2">
    <name type="scientific">Trichoderma asperellum (strain ATCC 204424 / CBS 433.97 / NBRC 101777)</name>
    <dbReference type="NCBI Taxonomy" id="1042311"/>
    <lineage>
        <taxon>Eukaryota</taxon>
        <taxon>Fungi</taxon>
        <taxon>Dikarya</taxon>
        <taxon>Ascomycota</taxon>
        <taxon>Pezizomycotina</taxon>
        <taxon>Sordariomycetes</taxon>
        <taxon>Hypocreomycetidae</taxon>
        <taxon>Hypocreales</taxon>
        <taxon>Hypocreaceae</taxon>
        <taxon>Trichoderma</taxon>
    </lineage>
</organism>
<gene>
    <name evidence="1" type="ORF">M441DRAFT_263830</name>
</gene>
<protein>
    <submittedName>
        <fullName evidence="1">Uncharacterized protein</fullName>
    </submittedName>
</protein>
<dbReference type="AlphaFoldDB" id="A0A2T3YXI5"/>
<dbReference type="EMBL" id="KZ679268">
    <property type="protein sequence ID" value="PTB37234.1"/>
    <property type="molecule type" value="Genomic_DNA"/>
</dbReference>
<keyword evidence="2" id="KW-1185">Reference proteome</keyword>
<sequence length="116" mass="12962">MEGHSVQSRAYASTYFENTVYQVLVSDVRRLHVEAPLPKTRMSSNVSPSTCMQCRVGARSFFDAVNPARQNAHLIGKIRHHLSPTVAVGTVFTAPFSCWRLLMKCCVPCSRVHVAR</sequence>
<name>A0A2T3YXI5_TRIA4</name>
<dbReference type="OrthoDB" id="1903104at2759"/>
<dbReference type="Proteomes" id="UP000240493">
    <property type="component" value="Unassembled WGS sequence"/>
</dbReference>
<proteinExistence type="predicted"/>
<reference evidence="1 2" key="1">
    <citation type="submission" date="2016-07" db="EMBL/GenBank/DDBJ databases">
        <title>Multiple horizontal gene transfer events from other fungi enriched the ability of initially mycotrophic Trichoderma (Ascomycota) to feed on dead plant biomass.</title>
        <authorList>
            <consortium name="DOE Joint Genome Institute"/>
            <person name="Aerts A."/>
            <person name="Atanasova L."/>
            <person name="Chenthamara K."/>
            <person name="Zhang J."/>
            <person name="Grujic M."/>
            <person name="Henrissat B."/>
            <person name="Kuo A."/>
            <person name="Salamov A."/>
            <person name="Lipzen A."/>
            <person name="Labutti K."/>
            <person name="Barry K."/>
            <person name="Miao Y."/>
            <person name="Rahimi M.J."/>
            <person name="Shen Q."/>
            <person name="Grigoriev I.V."/>
            <person name="Kubicek C.P."/>
            <person name="Druzhinina I.S."/>
        </authorList>
    </citation>
    <scope>NUCLEOTIDE SEQUENCE [LARGE SCALE GENOMIC DNA]</scope>
    <source>
        <strain evidence="1 2">CBS 433.97</strain>
    </source>
</reference>
<evidence type="ECO:0000313" key="1">
    <source>
        <dbReference type="EMBL" id="PTB37234.1"/>
    </source>
</evidence>
<evidence type="ECO:0000313" key="2">
    <source>
        <dbReference type="Proteomes" id="UP000240493"/>
    </source>
</evidence>
<accession>A0A2T3YXI5</accession>